<evidence type="ECO:0000256" key="2">
    <source>
        <dbReference type="ARBA" id="ARBA00023043"/>
    </source>
</evidence>
<dbReference type="PANTHER" id="PTHR24198:SF165">
    <property type="entry name" value="ANKYRIN REPEAT-CONTAINING PROTEIN-RELATED"/>
    <property type="match status" value="1"/>
</dbReference>
<dbReference type="PROSITE" id="PS50297">
    <property type="entry name" value="ANK_REP_REGION"/>
    <property type="match status" value="2"/>
</dbReference>
<evidence type="ECO:0000313" key="4">
    <source>
        <dbReference type="EMBL" id="QHT91623.1"/>
    </source>
</evidence>
<reference evidence="4" key="1">
    <citation type="journal article" date="2020" name="Nature">
        <title>Giant virus diversity and host interactions through global metagenomics.</title>
        <authorList>
            <person name="Schulz F."/>
            <person name="Roux S."/>
            <person name="Paez-Espino D."/>
            <person name="Jungbluth S."/>
            <person name="Walsh D.A."/>
            <person name="Denef V.J."/>
            <person name="McMahon K.D."/>
            <person name="Konstantinidis K.T."/>
            <person name="Eloe-Fadrosh E.A."/>
            <person name="Kyrpides N.C."/>
            <person name="Woyke T."/>
        </authorList>
    </citation>
    <scope>NUCLEOTIDE SEQUENCE</scope>
    <source>
        <strain evidence="4">GVMAG-M-3300023184-86</strain>
    </source>
</reference>
<evidence type="ECO:0000256" key="3">
    <source>
        <dbReference type="SAM" id="MobiDB-lite"/>
    </source>
</evidence>
<name>A0A6C0IJD6_9ZZZZ</name>
<dbReference type="EMBL" id="MN740167">
    <property type="protein sequence ID" value="QHT91623.1"/>
    <property type="molecule type" value="Genomic_DNA"/>
</dbReference>
<dbReference type="InterPro" id="IPR036770">
    <property type="entry name" value="Ankyrin_rpt-contain_sf"/>
</dbReference>
<dbReference type="Gene3D" id="1.25.40.20">
    <property type="entry name" value="Ankyrin repeat-containing domain"/>
    <property type="match status" value="1"/>
</dbReference>
<dbReference type="Pfam" id="PF12796">
    <property type="entry name" value="Ank_2"/>
    <property type="match status" value="1"/>
</dbReference>
<dbReference type="InterPro" id="IPR002110">
    <property type="entry name" value="Ankyrin_rpt"/>
</dbReference>
<keyword evidence="2" id="KW-0040">ANK repeat</keyword>
<organism evidence="4">
    <name type="scientific">viral metagenome</name>
    <dbReference type="NCBI Taxonomy" id="1070528"/>
    <lineage>
        <taxon>unclassified sequences</taxon>
        <taxon>metagenomes</taxon>
        <taxon>organismal metagenomes</taxon>
    </lineage>
</organism>
<feature type="compositionally biased region" description="Basic residues" evidence="3">
    <location>
        <begin position="201"/>
        <end position="224"/>
    </location>
</feature>
<dbReference type="SUPFAM" id="SSF48403">
    <property type="entry name" value="Ankyrin repeat"/>
    <property type="match status" value="1"/>
</dbReference>
<dbReference type="PROSITE" id="PS50088">
    <property type="entry name" value="ANK_REPEAT"/>
    <property type="match status" value="2"/>
</dbReference>
<feature type="region of interest" description="Disordered" evidence="3">
    <location>
        <begin position="197"/>
        <end position="224"/>
    </location>
</feature>
<keyword evidence="1" id="KW-0677">Repeat</keyword>
<dbReference type="AlphaFoldDB" id="A0A6C0IJD6"/>
<sequence>MSYSSYGSSPYGSSPYGDYHSSDYGSSSKQSFFENAMNGNLANLQIRLSERPAIDVNEVNINYFNNYHRRFTPFMVALRYGQLEVVRLLIEYGADVNMSEKPSGNTPLHLALEMPNVNNIEIVQLLLSRGSNPNTPNNYGVTPIQLAQQIGNTDIVNIIERWPTLSTIPILQDLNIYNSLDLGNIVDDLHQYRVGPPLKGGRGKRRKTRKTMKKRKTLKNKINF</sequence>
<protein>
    <submittedName>
        <fullName evidence="4">Uncharacterized protein</fullName>
    </submittedName>
</protein>
<accession>A0A6C0IJD6</accession>
<dbReference type="PANTHER" id="PTHR24198">
    <property type="entry name" value="ANKYRIN REPEAT AND PROTEIN KINASE DOMAIN-CONTAINING PROTEIN"/>
    <property type="match status" value="1"/>
</dbReference>
<evidence type="ECO:0000256" key="1">
    <source>
        <dbReference type="ARBA" id="ARBA00022737"/>
    </source>
</evidence>
<dbReference type="SMART" id="SM00248">
    <property type="entry name" value="ANK"/>
    <property type="match status" value="2"/>
</dbReference>
<proteinExistence type="predicted"/>